<evidence type="ECO:0000256" key="2">
    <source>
        <dbReference type="SAM" id="Phobius"/>
    </source>
</evidence>
<feature type="transmembrane region" description="Helical" evidence="2">
    <location>
        <begin position="73"/>
        <end position="91"/>
    </location>
</feature>
<proteinExistence type="predicted"/>
<dbReference type="Proteomes" id="UP001165190">
    <property type="component" value="Unassembled WGS sequence"/>
</dbReference>
<feature type="transmembrane region" description="Helical" evidence="2">
    <location>
        <begin position="28"/>
        <end position="47"/>
    </location>
</feature>
<evidence type="ECO:0008006" key="5">
    <source>
        <dbReference type="Google" id="ProtNLM"/>
    </source>
</evidence>
<keyword evidence="2" id="KW-0472">Membrane</keyword>
<protein>
    <recommendedName>
        <fullName evidence="5">CYP722 protein</fullName>
    </recommendedName>
</protein>
<sequence length="272" mass="31310">MASFQFDNVKAQKEDALRRYNMEMKLRIGLRFIGFSLFLFLLSWPWFPTLILDTVEAAGDFGRRFVANFNRPFFTFIILNITIVAVYVLSIPKKTHKRSSTTTNDIYDDYVSSRRSMTASTVFTAAISNSPIAVVKQIVVVENAVAVSQVKHRPAIVDTVTETEISLLTVKKQPTRIRTEVSSAEVKPKHYRRTRSMVSESRHERPRDREFRRSDTTVSSRQLAASCIEPPRKSMEDMSSEEFQLIIDSFIAERKKTLMQENTPRRKESIVS</sequence>
<dbReference type="OrthoDB" id="1082160at2759"/>
<gene>
    <name evidence="3" type="ORF">HRI_002644200</name>
</gene>
<evidence type="ECO:0000256" key="1">
    <source>
        <dbReference type="SAM" id="MobiDB-lite"/>
    </source>
</evidence>
<accession>A0A9W7M6T1</accession>
<evidence type="ECO:0000313" key="4">
    <source>
        <dbReference type="Proteomes" id="UP001165190"/>
    </source>
</evidence>
<keyword evidence="4" id="KW-1185">Reference proteome</keyword>
<keyword evidence="2" id="KW-1133">Transmembrane helix</keyword>
<keyword evidence="2" id="KW-0812">Transmembrane</keyword>
<name>A0A9W7M6T1_HIBTR</name>
<comment type="caution">
    <text evidence="3">The sequence shown here is derived from an EMBL/GenBank/DDBJ whole genome shotgun (WGS) entry which is preliminary data.</text>
</comment>
<feature type="compositionally biased region" description="Basic and acidic residues" evidence="1">
    <location>
        <begin position="200"/>
        <end position="215"/>
    </location>
</feature>
<reference evidence="3" key="1">
    <citation type="submission" date="2023-05" db="EMBL/GenBank/DDBJ databases">
        <title>Genome and transcriptome analyses reveal genes involved in the formation of fine ridges on petal epidermal cells in Hibiscus trionum.</title>
        <authorList>
            <person name="Koshimizu S."/>
            <person name="Masuda S."/>
            <person name="Ishii T."/>
            <person name="Shirasu K."/>
            <person name="Hoshino A."/>
            <person name="Arita M."/>
        </authorList>
    </citation>
    <scope>NUCLEOTIDE SEQUENCE</scope>
    <source>
        <strain evidence="3">Hamamatsu line</strain>
    </source>
</reference>
<dbReference type="PANTHER" id="PTHR33640:SF34">
    <property type="entry name" value="PROTEIN, PUTATIVE-RELATED"/>
    <property type="match status" value="1"/>
</dbReference>
<organism evidence="3 4">
    <name type="scientific">Hibiscus trionum</name>
    <name type="common">Flower of an hour</name>
    <dbReference type="NCBI Taxonomy" id="183268"/>
    <lineage>
        <taxon>Eukaryota</taxon>
        <taxon>Viridiplantae</taxon>
        <taxon>Streptophyta</taxon>
        <taxon>Embryophyta</taxon>
        <taxon>Tracheophyta</taxon>
        <taxon>Spermatophyta</taxon>
        <taxon>Magnoliopsida</taxon>
        <taxon>eudicotyledons</taxon>
        <taxon>Gunneridae</taxon>
        <taxon>Pentapetalae</taxon>
        <taxon>rosids</taxon>
        <taxon>malvids</taxon>
        <taxon>Malvales</taxon>
        <taxon>Malvaceae</taxon>
        <taxon>Malvoideae</taxon>
        <taxon>Hibiscus</taxon>
    </lineage>
</organism>
<evidence type="ECO:0000313" key="3">
    <source>
        <dbReference type="EMBL" id="GMI89749.1"/>
    </source>
</evidence>
<dbReference type="PANTHER" id="PTHR33640">
    <property type="entry name" value="TRANSMEMBRANE PROTEIN"/>
    <property type="match status" value="1"/>
</dbReference>
<dbReference type="AlphaFoldDB" id="A0A9W7M6T1"/>
<dbReference type="EMBL" id="BSYR01000023">
    <property type="protein sequence ID" value="GMI89749.1"/>
    <property type="molecule type" value="Genomic_DNA"/>
</dbReference>
<feature type="region of interest" description="Disordered" evidence="1">
    <location>
        <begin position="194"/>
        <end position="216"/>
    </location>
</feature>